<dbReference type="STRING" id="641147.HMPREF9021_01242"/>
<keyword evidence="2" id="KW-1185">Reference proteome</keyword>
<evidence type="ECO:0000313" key="2">
    <source>
        <dbReference type="Proteomes" id="UP000017813"/>
    </source>
</evidence>
<organism evidence="1 2">
    <name type="scientific">Simonsiella muelleri ATCC 29453</name>
    <dbReference type="NCBI Taxonomy" id="641147"/>
    <lineage>
        <taxon>Bacteria</taxon>
        <taxon>Pseudomonadati</taxon>
        <taxon>Pseudomonadota</taxon>
        <taxon>Betaproteobacteria</taxon>
        <taxon>Neisseriales</taxon>
        <taxon>Neisseriaceae</taxon>
        <taxon>Simonsiella</taxon>
    </lineage>
</organism>
<sequence>MPLFIQLPYLNLDRVENGVNLTLYAQNDYRYISILVSLIFCEYFSGSLKNHWLTCNIIPTAALFHKGQTS</sequence>
<proteinExistence type="predicted"/>
<dbReference type="Proteomes" id="UP000017813">
    <property type="component" value="Unassembled WGS sequence"/>
</dbReference>
<name>V9HLE1_9NEIS</name>
<gene>
    <name evidence="1" type="ORF">HMPREF9021_01242</name>
</gene>
<comment type="caution">
    <text evidence="1">The sequence shown here is derived from an EMBL/GenBank/DDBJ whole genome shotgun (WGS) entry which is preliminary data.</text>
</comment>
<reference evidence="1 2" key="2">
    <citation type="submission" date="2011-10" db="EMBL/GenBank/DDBJ databases">
        <title>The Genome Sequence of Simonsiella muelleri ATCC 29453.</title>
        <authorList>
            <consortium name="The Broad Institute Genome Sequencing Platform"/>
            <consortium name="The Broad Institute Genome Sequencing Center for Infectious Disease"/>
            <person name="Earl A."/>
            <person name="Ward D."/>
            <person name="Feldgarden M."/>
            <person name="Gevers D."/>
            <person name="Izard J."/>
            <person name="Baranova O.V."/>
            <person name="Blanton J.M."/>
            <person name="Tanner A.C."/>
            <person name="Dewhirst F."/>
            <person name="Young S.K."/>
            <person name="Zeng Q."/>
            <person name="Gargeya S."/>
            <person name="Fitzgerald M."/>
            <person name="Haas B."/>
            <person name="Abouelleil A."/>
            <person name="Alvarado L."/>
            <person name="Arachchi H.M."/>
            <person name="Berlin A."/>
            <person name="Brown A."/>
            <person name="Chapman S.B."/>
            <person name="Chen Z."/>
            <person name="Dunbar C."/>
            <person name="Freedman E."/>
            <person name="Gearin G."/>
            <person name="Goldberg J."/>
            <person name="Griggs A."/>
            <person name="Gujja S."/>
            <person name="Heiman D."/>
            <person name="Howarth C."/>
            <person name="Larson L."/>
            <person name="Lui A."/>
            <person name="MacDonald P.J.P."/>
            <person name="Montmayeur A."/>
            <person name="Murphy C."/>
            <person name="Neiman D."/>
            <person name="Pearson M."/>
            <person name="Priest M."/>
            <person name="Roberts A."/>
            <person name="Saif S."/>
            <person name="Shea T."/>
            <person name="Shenoy N."/>
            <person name="Sisk P."/>
            <person name="Stolte C."/>
            <person name="Sykes S."/>
            <person name="Wortman J."/>
            <person name="Nusbaum C."/>
            <person name="Birren B."/>
        </authorList>
    </citation>
    <scope>NUCLEOTIDE SEQUENCE [LARGE SCALE GENOMIC DNA]</scope>
    <source>
        <strain evidence="1 2">ATCC 29453</strain>
    </source>
</reference>
<dbReference type="EMBL" id="ADCY02000023">
    <property type="protein sequence ID" value="EFG31014.1"/>
    <property type="molecule type" value="Genomic_DNA"/>
</dbReference>
<dbReference type="RefSeq" id="WP_002641694.1">
    <property type="nucleotide sequence ID" value="NZ_CP019448.1"/>
</dbReference>
<accession>V9HLE1</accession>
<evidence type="ECO:0000313" key="1">
    <source>
        <dbReference type="EMBL" id="EFG31014.1"/>
    </source>
</evidence>
<reference evidence="1 2" key="1">
    <citation type="submission" date="2010-03" db="EMBL/GenBank/DDBJ databases">
        <authorList>
            <consortium name="The Broad Institute Genome Sequencing Platform"/>
            <person name="Ward D."/>
            <person name="Earl A."/>
            <person name="Feldgarden M."/>
            <person name="Gevers D."/>
            <person name="Young S."/>
            <person name="Zeng Q."/>
            <person name="Koehrsen M."/>
            <person name="Alvarado L."/>
            <person name="Berlin A.M."/>
            <person name="Borenstein D."/>
            <person name="Chapman S.B."/>
            <person name="Chen Z."/>
            <person name="Engels R."/>
            <person name="Freedman E."/>
            <person name="Gellesch M."/>
            <person name="Goldberg J."/>
            <person name="Griggs A."/>
            <person name="Gujja S."/>
            <person name="Heilman E.R."/>
            <person name="Heiman D.I."/>
            <person name="Hepburn T.A."/>
            <person name="Howarth C."/>
            <person name="Jen D."/>
            <person name="Larson L."/>
            <person name="Mehta T."/>
            <person name="Park D."/>
            <person name="Pearson M."/>
            <person name="Richards J."/>
            <person name="Roberts A."/>
            <person name="Saif S."/>
            <person name="Shea T.D."/>
            <person name="Shenoy N."/>
            <person name="Sisk P."/>
            <person name="Stolte C."/>
            <person name="Sykes S.N."/>
            <person name="Walk T."/>
            <person name="White J."/>
            <person name="Yandava C."/>
            <person name="Izard J."/>
            <person name="Baranova O.V."/>
            <person name="Blanton J.M."/>
            <person name="Tanner A.C."/>
            <person name="Dewhirst F."/>
            <person name="Haas B."/>
            <person name="Nusbaum C."/>
            <person name="Birren B."/>
        </authorList>
    </citation>
    <scope>NUCLEOTIDE SEQUENCE [LARGE SCALE GENOMIC DNA]</scope>
    <source>
        <strain evidence="1 2">ATCC 29453</strain>
    </source>
</reference>
<dbReference type="HOGENOM" id="CLU_2755683_0_0_4"/>
<protein>
    <submittedName>
        <fullName evidence="1">Uncharacterized protein</fullName>
    </submittedName>
</protein>
<dbReference type="AlphaFoldDB" id="V9HLE1"/>